<dbReference type="EMBL" id="CP097330">
    <property type="protein sequence ID" value="URF05777.1"/>
    <property type="molecule type" value="Genomic_DNA"/>
</dbReference>
<dbReference type="Proteomes" id="UP001056132">
    <property type="component" value="Chromosome 1"/>
</dbReference>
<dbReference type="CDD" id="cd06981">
    <property type="entry name" value="cupin_reut_a1446"/>
    <property type="match status" value="1"/>
</dbReference>
<dbReference type="SUPFAM" id="SSF51182">
    <property type="entry name" value="RmlC-like cupins"/>
    <property type="match status" value="1"/>
</dbReference>
<dbReference type="Pfam" id="PF07883">
    <property type="entry name" value="Cupin_2"/>
    <property type="match status" value="1"/>
</dbReference>
<gene>
    <name evidence="2" type="ORF">M5D45_08305</name>
</gene>
<evidence type="ECO:0000313" key="3">
    <source>
        <dbReference type="Proteomes" id="UP001056132"/>
    </source>
</evidence>
<dbReference type="KEGG" id="ccam:M5D45_08305"/>
<dbReference type="InterPro" id="IPR011051">
    <property type="entry name" value="RmlC_Cupin_sf"/>
</dbReference>
<dbReference type="RefSeq" id="WP_211943062.1">
    <property type="nucleotide sequence ID" value="NZ_CAJPVH010000011.1"/>
</dbReference>
<evidence type="ECO:0000313" key="2">
    <source>
        <dbReference type="EMBL" id="URF05777.1"/>
    </source>
</evidence>
<dbReference type="Gene3D" id="2.60.120.10">
    <property type="entry name" value="Jelly Rolls"/>
    <property type="match status" value="1"/>
</dbReference>
<name>A0AAE9I1J9_9BURK</name>
<proteinExistence type="predicted"/>
<accession>A0AAE9I1J9</accession>
<evidence type="ECO:0000259" key="1">
    <source>
        <dbReference type="Pfam" id="PF07883"/>
    </source>
</evidence>
<feature type="domain" description="Cupin type-2" evidence="1">
    <location>
        <begin position="52"/>
        <end position="108"/>
    </location>
</feature>
<dbReference type="InterPro" id="IPR014710">
    <property type="entry name" value="RmlC-like_jellyroll"/>
</dbReference>
<dbReference type="AlphaFoldDB" id="A0AAE9I1J9"/>
<organism evidence="2 3">
    <name type="scientific">Cupriavidus campinensis</name>
    <dbReference type="NCBI Taxonomy" id="151783"/>
    <lineage>
        <taxon>Bacteria</taxon>
        <taxon>Pseudomonadati</taxon>
        <taxon>Pseudomonadota</taxon>
        <taxon>Betaproteobacteria</taxon>
        <taxon>Burkholderiales</taxon>
        <taxon>Burkholderiaceae</taxon>
        <taxon>Cupriavidus</taxon>
    </lineage>
</organism>
<protein>
    <submittedName>
        <fullName evidence="2">Cupin domain-containing protein</fullName>
    </submittedName>
</protein>
<sequence length="129" mass="13621">MTPIHGNLLHDVPANAPGEVFTALTQWQGAGDVRIERIVSNGQASPPGFWYDSPEDEWVLVVSGSGAVEIEAGATHTLGAGDWLHLPAHCRHRVAWTDAAQPTIWLAVHVARQPSGAQSGNQSGAQSGD</sequence>
<reference evidence="2" key="2">
    <citation type="submission" date="2022-05" db="EMBL/GenBank/DDBJ databases">
        <authorList>
            <person name="Kunte H.-J."/>
        </authorList>
    </citation>
    <scope>NUCLEOTIDE SEQUENCE</scope>
    <source>
        <strain evidence="2">G5</strain>
    </source>
</reference>
<dbReference type="InterPro" id="IPR013096">
    <property type="entry name" value="Cupin_2"/>
</dbReference>
<reference evidence="2" key="1">
    <citation type="journal article" date="2022" name="Microbiol. Resour. Announc.">
        <title>Genome Sequence of Cupriavidus campinensis Strain G5, a Member of a Bacterial Consortium Capable of Polyethylene Degradation.</title>
        <authorList>
            <person name="Schneider B."/>
            <person name="Pfeiffer F."/>
            <person name="Dyall-Smith M."/>
            <person name="Kunte H.J."/>
        </authorList>
    </citation>
    <scope>NUCLEOTIDE SEQUENCE</scope>
    <source>
        <strain evidence="2">G5</strain>
    </source>
</reference>